<feature type="compositionally biased region" description="Basic and acidic residues" evidence="1">
    <location>
        <begin position="57"/>
        <end position="71"/>
    </location>
</feature>
<comment type="caution">
    <text evidence="3">The sequence shown here is derived from an EMBL/GenBank/DDBJ whole genome shotgun (WGS) entry which is preliminary data.</text>
</comment>
<feature type="signal peptide" evidence="2">
    <location>
        <begin position="1"/>
        <end position="24"/>
    </location>
</feature>
<organism evidence="3 4">
    <name type="scientific">Phakopsora pachyrhizi</name>
    <name type="common">Asian soybean rust disease fungus</name>
    <dbReference type="NCBI Taxonomy" id="170000"/>
    <lineage>
        <taxon>Eukaryota</taxon>
        <taxon>Fungi</taxon>
        <taxon>Dikarya</taxon>
        <taxon>Basidiomycota</taxon>
        <taxon>Pucciniomycotina</taxon>
        <taxon>Pucciniomycetes</taxon>
        <taxon>Pucciniales</taxon>
        <taxon>Phakopsoraceae</taxon>
        <taxon>Phakopsora</taxon>
    </lineage>
</organism>
<keyword evidence="4" id="KW-1185">Reference proteome</keyword>
<feature type="chain" id="PRO_5043919849" evidence="2">
    <location>
        <begin position="25"/>
        <end position="121"/>
    </location>
</feature>
<proteinExistence type="predicted"/>
<reference evidence="3" key="1">
    <citation type="submission" date="2022-06" db="EMBL/GenBank/DDBJ databases">
        <authorList>
            <consortium name="SYNGENTA / RWTH Aachen University"/>
        </authorList>
    </citation>
    <scope>NUCLEOTIDE SEQUENCE</scope>
</reference>
<keyword evidence="2" id="KW-0732">Signal</keyword>
<protein>
    <submittedName>
        <fullName evidence="3">Expressed protein</fullName>
    </submittedName>
</protein>
<evidence type="ECO:0000313" key="4">
    <source>
        <dbReference type="Proteomes" id="UP001153365"/>
    </source>
</evidence>
<dbReference type="EMBL" id="CALTRL010005691">
    <property type="protein sequence ID" value="CAH7684901.1"/>
    <property type="molecule type" value="Genomic_DNA"/>
</dbReference>
<sequence length="121" mass="12766">MSQKALYSYLLVLLLIYQVTWVHAAETPDAKIVTSGANPLSDKIIGNLSSTGTMNCKCDDGSTKTVPKPESEPPVTSGKTDAAEKPHPTETPTTTSGGITVHTHLAYHATAILIGLSSLFL</sequence>
<dbReference type="Proteomes" id="UP001153365">
    <property type="component" value="Unassembled WGS sequence"/>
</dbReference>
<gene>
    <name evidence="3" type="ORF">PPACK8108_LOCUS19340</name>
</gene>
<evidence type="ECO:0000313" key="3">
    <source>
        <dbReference type="EMBL" id="CAH7684901.1"/>
    </source>
</evidence>
<dbReference type="AlphaFoldDB" id="A0AAV0BDL9"/>
<evidence type="ECO:0000256" key="2">
    <source>
        <dbReference type="SAM" id="SignalP"/>
    </source>
</evidence>
<accession>A0AAV0BDL9</accession>
<evidence type="ECO:0000256" key="1">
    <source>
        <dbReference type="SAM" id="MobiDB-lite"/>
    </source>
</evidence>
<name>A0AAV0BDL9_PHAPC</name>
<feature type="region of interest" description="Disordered" evidence="1">
    <location>
        <begin position="57"/>
        <end position="98"/>
    </location>
</feature>